<evidence type="ECO:0000313" key="4">
    <source>
        <dbReference type="Proteomes" id="UP000800235"/>
    </source>
</evidence>
<comment type="caution">
    <text evidence="3">The sequence shown here is derived from an EMBL/GenBank/DDBJ whole genome shotgun (WGS) entry which is preliminary data.</text>
</comment>
<name>A0A9P4NQX2_9PEZI</name>
<keyword evidence="2" id="KW-0812">Transmembrane</keyword>
<organism evidence="3 4">
    <name type="scientific">Tothia fuscella</name>
    <dbReference type="NCBI Taxonomy" id="1048955"/>
    <lineage>
        <taxon>Eukaryota</taxon>
        <taxon>Fungi</taxon>
        <taxon>Dikarya</taxon>
        <taxon>Ascomycota</taxon>
        <taxon>Pezizomycotina</taxon>
        <taxon>Dothideomycetes</taxon>
        <taxon>Pleosporomycetidae</taxon>
        <taxon>Venturiales</taxon>
        <taxon>Cylindrosympodiaceae</taxon>
        <taxon>Tothia</taxon>
    </lineage>
</organism>
<keyword evidence="2" id="KW-0472">Membrane</keyword>
<gene>
    <name evidence="3" type="ORF">EJ08DRAFT_650067</name>
</gene>
<dbReference type="Proteomes" id="UP000800235">
    <property type="component" value="Unassembled WGS sequence"/>
</dbReference>
<feature type="region of interest" description="Disordered" evidence="1">
    <location>
        <begin position="16"/>
        <end position="66"/>
    </location>
</feature>
<feature type="transmembrane region" description="Helical" evidence="2">
    <location>
        <begin position="556"/>
        <end position="575"/>
    </location>
</feature>
<dbReference type="OrthoDB" id="5383784at2759"/>
<feature type="region of interest" description="Disordered" evidence="1">
    <location>
        <begin position="390"/>
        <end position="449"/>
    </location>
</feature>
<feature type="transmembrane region" description="Helical" evidence="2">
    <location>
        <begin position="527"/>
        <end position="544"/>
    </location>
</feature>
<dbReference type="EMBL" id="MU007043">
    <property type="protein sequence ID" value="KAF2429838.1"/>
    <property type="molecule type" value="Genomic_DNA"/>
</dbReference>
<feature type="compositionally biased region" description="Low complexity" evidence="1">
    <location>
        <begin position="28"/>
        <end position="50"/>
    </location>
</feature>
<dbReference type="AlphaFoldDB" id="A0A9P4NQX2"/>
<feature type="compositionally biased region" description="Polar residues" evidence="1">
    <location>
        <begin position="420"/>
        <end position="438"/>
    </location>
</feature>
<sequence>MGRQPYLTLLALGRSAYEPPEDGPRLVASRTNNRRSSSAPSALDASAAVSPVGRHEDPPEGVQLYDARGHPYNPWARVRSRRDRAAMNDVLSVVGLVQRNLPEALEELGGASHDQIKVASDEENAMGEKIGWAADIDNQFLSWWIHAFTNRLLVFAPSIDSSFVNITKIHYDTLGFRDFFFAGLPAFIFSSLVNPEIWTYQVATRIDRFVWATFISRKQRIMYGRIRPYLLGPIEVLLNVFILPFRLHSMLQLLGLVPGSQLLPPVSSWLPFCGTSLIRFRWENLPLLHFFAYRPISSAVHHYIYLSCRSAIMEPMNPSQRRDSSASRFATSINSVHLVVLPNIATPFTGFFQRIFAKFGWCHPLHRSATPSLSPALQRRETWTILETAEAANNAQRPVTPINPRRHSLGTQPAPDEHITQSSNAEGQRQGHSPSSLRGNGDDEDEDHGTVNLEIGITEPLSDEQNATRITDQEARRLQTRLRNGEATSSDREWLRMYEEGRRNQAALDHYSKSHRVSKLALEPTDMLASLINGWVAGWFLMPLRAYVLGKLVKHVLARPTLFGVVASAPGLALINGPRHISSYASKLVLCAAVDVCLGMGFWITEWMVVRRVGVGYFNWGSM</sequence>
<keyword evidence="4" id="KW-1185">Reference proteome</keyword>
<reference evidence="3" key="1">
    <citation type="journal article" date="2020" name="Stud. Mycol.">
        <title>101 Dothideomycetes genomes: a test case for predicting lifestyles and emergence of pathogens.</title>
        <authorList>
            <person name="Haridas S."/>
            <person name="Albert R."/>
            <person name="Binder M."/>
            <person name="Bloem J."/>
            <person name="Labutti K."/>
            <person name="Salamov A."/>
            <person name="Andreopoulos B."/>
            <person name="Baker S."/>
            <person name="Barry K."/>
            <person name="Bills G."/>
            <person name="Bluhm B."/>
            <person name="Cannon C."/>
            <person name="Castanera R."/>
            <person name="Culley D."/>
            <person name="Daum C."/>
            <person name="Ezra D."/>
            <person name="Gonzalez J."/>
            <person name="Henrissat B."/>
            <person name="Kuo A."/>
            <person name="Liang C."/>
            <person name="Lipzen A."/>
            <person name="Lutzoni F."/>
            <person name="Magnuson J."/>
            <person name="Mondo S."/>
            <person name="Nolan M."/>
            <person name="Ohm R."/>
            <person name="Pangilinan J."/>
            <person name="Park H.-J."/>
            <person name="Ramirez L."/>
            <person name="Alfaro M."/>
            <person name="Sun H."/>
            <person name="Tritt A."/>
            <person name="Yoshinaga Y."/>
            <person name="Zwiers L.-H."/>
            <person name="Turgeon B."/>
            <person name="Goodwin S."/>
            <person name="Spatafora J."/>
            <person name="Crous P."/>
            <person name="Grigoriev I."/>
        </authorList>
    </citation>
    <scope>NUCLEOTIDE SEQUENCE</scope>
    <source>
        <strain evidence="3">CBS 130266</strain>
    </source>
</reference>
<evidence type="ECO:0000256" key="2">
    <source>
        <dbReference type="SAM" id="Phobius"/>
    </source>
</evidence>
<feature type="transmembrane region" description="Helical" evidence="2">
    <location>
        <begin position="581"/>
        <end position="604"/>
    </location>
</feature>
<proteinExistence type="predicted"/>
<evidence type="ECO:0000313" key="3">
    <source>
        <dbReference type="EMBL" id="KAF2429838.1"/>
    </source>
</evidence>
<accession>A0A9P4NQX2</accession>
<protein>
    <submittedName>
        <fullName evidence="3">Uncharacterized protein</fullName>
    </submittedName>
</protein>
<evidence type="ECO:0000256" key="1">
    <source>
        <dbReference type="SAM" id="MobiDB-lite"/>
    </source>
</evidence>
<keyword evidence="2" id="KW-1133">Transmembrane helix</keyword>